<dbReference type="InterPro" id="IPR050261">
    <property type="entry name" value="FrsA_esterase"/>
</dbReference>
<dbReference type="EMBL" id="LR134477">
    <property type="protein sequence ID" value="VEI17122.1"/>
    <property type="molecule type" value="Genomic_DNA"/>
</dbReference>
<protein>
    <submittedName>
        <fullName evidence="3">Acetoin dehydrogenase E2 subunit dihydrolipoyllysine-residue acetyltransferase</fullName>
    </submittedName>
</protein>
<evidence type="ECO:0000313" key="4">
    <source>
        <dbReference type="Proteomes" id="UP000268658"/>
    </source>
</evidence>
<dbReference type="KEGG" id="avc:NCTC10951_02029"/>
<dbReference type="InterPro" id="IPR029058">
    <property type="entry name" value="AB_hydrolase_fold"/>
</dbReference>
<dbReference type="InterPro" id="IPR030934">
    <property type="entry name" value="Intein_C"/>
</dbReference>
<accession>A0A448PMN7</accession>
<dbReference type="Proteomes" id="UP000268658">
    <property type="component" value="Chromosome"/>
</dbReference>
<dbReference type="Pfam" id="PF12146">
    <property type="entry name" value="Hydrolase_4"/>
    <property type="match status" value="1"/>
</dbReference>
<name>A0A448PMN7_ACTVI</name>
<sequence>MGTQPQTYTVTIEQLGFDSTGNRIYGEVKRPDVQGPAPVVIVSHGFGGNHTQSPHTQELLAQHGVVVYSFDFAGGSGYQPGRSEGSMTDMSVMTEVQNLRDALTLVRGLDYIDPGRIYLVGASQGGVVTTLVAEDNPAGVPGIALIYPAFSLLDDAHERFPTRADITDTANLMGLTVGRRYFEDVYDVTIDDHMTFTGQVVIFHGTEDDIVPISYSRRASTTFPNATLTTLDGQGHGFTEAAQKAVAEGILRMING</sequence>
<evidence type="ECO:0000256" key="1">
    <source>
        <dbReference type="ARBA" id="ARBA00008645"/>
    </source>
</evidence>
<dbReference type="PANTHER" id="PTHR22946">
    <property type="entry name" value="DIENELACTONE HYDROLASE DOMAIN-CONTAINING PROTEIN-RELATED"/>
    <property type="match status" value="1"/>
</dbReference>
<feature type="domain" description="Serine aminopeptidase S33" evidence="2">
    <location>
        <begin position="36"/>
        <end position="153"/>
    </location>
</feature>
<comment type="similarity">
    <text evidence="1">Belongs to the AB hydrolase superfamily.</text>
</comment>
<organism evidence="3 4">
    <name type="scientific">Actinomyces viscosus</name>
    <dbReference type="NCBI Taxonomy" id="1656"/>
    <lineage>
        <taxon>Bacteria</taxon>
        <taxon>Bacillati</taxon>
        <taxon>Actinomycetota</taxon>
        <taxon>Actinomycetes</taxon>
        <taxon>Actinomycetales</taxon>
        <taxon>Actinomycetaceae</taxon>
        <taxon>Actinomyces</taxon>
    </lineage>
</organism>
<dbReference type="InterPro" id="IPR022742">
    <property type="entry name" value="Hydrolase_4"/>
</dbReference>
<evidence type="ECO:0000313" key="3">
    <source>
        <dbReference type="EMBL" id="VEI17122.1"/>
    </source>
</evidence>
<dbReference type="GO" id="GO:0016740">
    <property type="term" value="F:transferase activity"/>
    <property type="evidence" value="ECO:0007669"/>
    <property type="project" value="UniProtKB-KW"/>
</dbReference>
<dbReference type="PROSITE" id="PS50818">
    <property type="entry name" value="INTEIN_C_TER"/>
    <property type="match status" value="1"/>
</dbReference>
<dbReference type="Gene3D" id="3.40.50.1820">
    <property type="entry name" value="alpha/beta hydrolase"/>
    <property type="match status" value="1"/>
</dbReference>
<evidence type="ECO:0000259" key="2">
    <source>
        <dbReference type="Pfam" id="PF12146"/>
    </source>
</evidence>
<dbReference type="AlphaFoldDB" id="A0A448PMN7"/>
<reference evidence="3 4" key="1">
    <citation type="submission" date="2018-12" db="EMBL/GenBank/DDBJ databases">
        <authorList>
            <consortium name="Pathogen Informatics"/>
        </authorList>
    </citation>
    <scope>NUCLEOTIDE SEQUENCE [LARGE SCALE GENOMIC DNA]</scope>
    <source>
        <strain evidence="3 4">NCTC10951</strain>
    </source>
</reference>
<dbReference type="SUPFAM" id="SSF53474">
    <property type="entry name" value="alpha/beta-Hydrolases"/>
    <property type="match status" value="1"/>
</dbReference>
<gene>
    <name evidence="3" type="ORF">NCTC10951_02029</name>
</gene>
<proteinExistence type="inferred from homology"/>
<dbReference type="RefSeq" id="WP_232023005.1">
    <property type="nucleotide sequence ID" value="NZ_JASPER010000083.1"/>
</dbReference>
<keyword evidence="3" id="KW-0808">Transferase</keyword>